<feature type="domain" description="Mycoplasma immunoglobulin binding protein M2" evidence="4">
    <location>
        <begin position="563"/>
        <end position="760"/>
    </location>
</feature>
<feature type="domain" description="Mycoplasma immunoglobulin binding protein arm" evidence="3">
    <location>
        <begin position="204"/>
        <end position="346"/>
    </location>
</feature>
<feature type="region of interest" description="Disordered" evidence="1">
    <location>
        <begin position="73"/>
        <end position="150"/>
    </location>
</feature>
<sequence length="768" mass="88118">MSIIKSTRNIMLKKFKKRNRNILIALSATVTVSSVIATAVYFSTAKSSGSINYQTTANAKINLQQKNDLAKTLASNSDSTQIEIKKPDPIKNETKPKPTEKPIVIKTDTEKPKKDNKLPQNQEKPKPKPLPKPEEKKKESIVNKPKNPQKELHFLGKKFSDVDVESSPQPQRFIPDYDKIHKLTNVKPYINHVVPKLISLKYDEAFKQKVIDDAKNDKIGVFSQENKNLVGIAIGLQNKDLQSFIKQNPQKWEHEFERWKRLFDSNDTAKILKFLNDEGKRLYPTMQFDSKEHRYIWLMSHIDESKINKLSTSAQKNLNEGYIIDPRNTYINEDGELDSFTYTPPDEYNTVTNRMRKDNLERRVFSYNSPYGRTPADIQDGTYPGWDREDVTRSHPVFKDFLKPNDGIKIIKMTRKERINKEDAFNEGLVIDLDAGNDEGYKKSLALIKKVKENNLAVASWRIRNMGKFEQGQKFKHILSELPNEIMQLDLQMSAEATNTGALIALENKHIKELSLYTDGNSTLEDWNINPFSVRNTEWINTNDYNANRGYAPGVVVWSRILFNTLSFDEGDHNPNASTEEEEFDRINKGLRIAYYSRNNEPFFQGGFGPGLNPDHNEGNNSYPTGLDFSRLGTIKTLRGLVFRDIQKPSNAPRKIWRARFFNNSDTYTLTNKDLHNAGWENFAPPVGPMDKPKITFSNGHQTTKIKIQDSDLSQSSIRNLIKMIELIRNDWREFPAKIVVDAENKQLVSKLQSAGLNVEIDSGFTYA</sequence>
<dbReference type="Pfam" id="PF26364">
    <property type="entry name" value="MIB_M2"/>
    <property type="match status" value="1"/>
</dbReference>
<dbReference type="InterPro" id="IPR030942">
    <property type="entry name" value="Mycoplas_M_dom"/>
</dbReference>
<reference evidence="5" key="2">
    <citation type="journal article" date="2014" name="Genome Announc.">
        <title>Complete Genome Sequence of Mycoplasma californicum Strain HAZ160_1 from Bovine Mastitic Milk in Japan.</title>
        <authorList>
            <person name="Hata E."/>
            <person name="Murakami K."/>
        </authorList>
    </citation>
    <scope>NUCLEOTIDE SEQUENCE</scope>
    <source>
        <strain evidence="5">HAZ160_1</strain>
    </source>
</reference>
<dbReference type="Pfam" id="PF26360">
    <property type="entry name" value="MIB_M1"/>
    <property type="match status" value="1"/>
</dbReference>
<gene>
    <name evidence="5" type="ORF">MCAL160_0771</name>
</gene>
<dbReference type="InterPro" id="IPR058860">
    <property type="entry name" value="MIB_M2"/>
</dbReference>
<dbReference type="NCBIfam" id="TIGR04526">
    <property type="entry name" value="predic_Ig_block"/>
    <property type="match status" value="1"/>
</dbReference>
<dbReference type="InterPro" id="IPR058861">
    <property type="entry name" value="MIB_arm"/>
</dbReference>
<feature type="compositionally biased region" description="Basic and acidic residues" evidence="1">
    <location>
        <begin position="83"/>
        <end position="100"/>
    </location>
</feature>
<evidence type="ECO:0000259" key="3">
    <source>
        <dbReference type="Pfam" id="PF26361"/>
    </source>
</evidence>
<feature type="compositionally biased region" description="Basic and acidic residues" evidence="1">
    <location>
        <begin position="107"/>
        <end position="141"/>
    </location>
</feature>
<reference evidence="5" key="3">
    <citation type="journal article" date="2019" name="Vet. Microbiol.">
        <title>Mutations associated with change of susceptibility to lincosamides and/or macrolides in field and laboratory-derived Mycoplasma californicum strains in Japan, and development of a rapid detection method for these mutations.</title>
        <authorList>
            <person name="Hata E."/>
            <person name="Nagai K."/>
            <person name="Murakami K."/>
        </authorList>
    </citation>
    <scope>NUCLEOTIDE SEQUENCE</scope>
    <source>
        <strain evidence="5">HAZ160_1</strain>
    </source>
</reference>
<name>A0AAT9F8J8_9BACT</name>
<dbReference type="Pfam" id="PF26361">
    <property type="entry name" value="MIB_arm"/>
    <property type="match status" value="1"/>
</dbReference>
<proteinExistence type="predicted"/>
<dbReference type="AlphaFoldDB" id="A0AAT9F8J8"/>
<evidence type="ECO:0000313" key="5">
    <source>
        <dbReference type="EMBL" id="BAP01194.1"/>
    </source>
</evidence>
<feature type="domain" description="IgG-blocking virulence" evidence="2">
    <location>
        <begin position="351"/>
        <end position="552"/>
    </location>
</feature>
<protein>
    <recommendedName>
        <fullName evidence="6">Immunoglobulin-blocking virulence protein</fullName>
    </recommendedName>
</protein>
<evidence type="ECO:0000259" key="2">
    <source>
        <dbReference type="Pfam" id="PF26360"/>
    </source>
</evidence>
<reference evidence="5" key="4">
    <citation type="submission" date="2024-06" db="EMBL/GenBank/DDBJ databases">
        <authorList>
            <consortium name="Mycoplasma californicum genome sequencing consortium"/>
            <person name="Hata E."/>
            <person name="Tanaka K."/>
            <person name="Tamamura Y."/>
        </authorList>
    </citation>
    <scope>NUCLEOTIDE SEQUENCE</scope>
    <source>
        <strain evidence="5">HAZ160_1</strain>
    </source>
</reference>
<organism evidence="5">
    <name type="scientific">Mycoplasmopsis californica HAZ160_1</name>
    <dbReference type="NCBI Taxonomy" id="1397850"/>
    <lineage>
        <taxon>Bacteria</taxon>
        <taxon>Bacillati</taxon>
        <taxon>Mycoplasmatota</taxon>
        <taxon>Mycoplasmoidales</taxon>
        <taxon>Metamycoplasmataceae</taxon>
        <taxon>Mycoplasmopsis</taxon>
    </lineage>
</organism>
<evidence type="ECO:0008006" key="6">
    <source>
        <dbReference type="Google" id="ProtNLM"/>
    </source>
</evidence>
<dbReference type="InterPro" id="IPR030941">
    <property type="entry name" value="Predic_Ig_block"/>
</dbReference>
<dbReference type="NCBIfam" id="TIGR04524">
    <property type="entry name" value="mycoplas_M_dom"/>
    <property type="match status" value="1"/>
</dbReference>
<dbReference type="KEGG" id="mcm:MCAL160_0771"/>
<dbReference type="EMBL" id="AP013353">
    <property type="protein sequence ID" value="BAP01194.1"/>
    <property type="molecule type" value="Genomic_DNA"/>
</dbReference>
<evidence type="ECO:0000256" key="1">
    <source>
        <dbReference type="SAM" id="MobiDB-lite"/>
    </source>
</evidence>
<evidence type="ECO:0000259" key="4">
    <source>
        <dbReference type="Pfam" id="PF26364"/>
    </source>
</evidence>
<feature type="compositionally biased region" description="Polar residues" evidence="1">
    <location>
        <begin position="73"/>
        <end position="82"/>
    </location>
</feature>
<reference evidence="5" key="1">
    <citation type="journal article" date="2014" name="Appl. Environ. Microbiol.">
        <title>Molecular Epidemiology of Cases of Mycoplasma californicum Infection in Japan.</title>
        <authorList>
            <person name="Hata E."/>
            <person name="Suzuki K."/>
            <person name="Hanyu H."/>
            <person name="Itoh M."/>
            <person name="Higuchi H."/>
            <person name="Kobayashi H."/>
        </authorList>
    </citation>
    <scope>NUCLEOTIDE SEQUENCE</scope>
    <source>
        <strain evidence="5">HAZ160_1</strain>
    </source>
</reference>
<accession>A0AAT9F8J8</accession>